<protein>
    <submittedName>
        <fullName evidence="1">Uncharacterized protein</fullName>
    </submittedName>
</protein>
<dbReference type="Proteomes" id="UP001382955">
    <property type="component" value="Unassembled WGS sequence"/>
</dbReference>
<keyword evidence="2" id="KW-1185">Reference proteome</keyword>
<evidence type="ECO:0000313" key="1">
    <source>
        <dbReference type="EMBL" id="MEK0312023.1"/>
    </source>
</evidence>
<reference evidence="1 2" key="1">
    <citation type="journal article" date="2023" name="Int. J. Syst. Evol. Microbiol.">
        <title>The observation of taxonomic boundaries for the 16SrII and 16SrXXV phytoplasmas using genome-based delimitation.</title>
        <authorList>
            <person name="Rodrigues Jardim B."/>
            <person name="Tran-Nguyen L.T.T."/>
            <person name="Gambley C."/>
            <person name="Al-Sadi A.M."/>
            <person name="Al-Subhi A.M."/>
            <person name="Foissac X."/>
            <person name="Salar P."/>
            <person name="Cai H."/>
            <person name="Yang J.Y."/>
            <person name="Davis R."/>
            <person name="Jones L."/>
            <person name="Rodoni B."/>
            <person name="Constable F.E."/>
        </authorList>
    </citation>
    <scope>NUCLEOTIDE SEQUENCE [LARGE SCALE GENOMIC DNA]</scope>
    <source>
        <strain evidence="1">BAWM-322</strain>
    </source>
</reference>
<name>A0ABU8ZSR7_9MOLU</name>
<organism evidence="1 2">
    <name type="scientific">Candidatus Phytoplasma fabacearum</name>
    <dbReference type="NCBI Taxonomy" id="2982628"/>
    <lineage>
        <taxon>Bacteria</taxon>
        <taxon>Bacillati</taxon>
        <taxon>Mycoplasmatota</taxon>
        <taxon>Mollicutes</taxon>
        <taxon>Acholeplasmatales</taxon>
        <taxon>Acholeplasmataceae</taxon>
        <taxon>Candidatus Phytoplasma</taxon>
        <taxon>16SrII (Peanut WB group)</taxon>
    </lineage>
</organism>
<comment type="caution">
    <text evidence="1">The sequence shown here is derived from an EMBL/GenBank/DDBJ whole genome shotgun (WGS) entry which is preliminary data.</text>
</comment>
<proteinExistence type="predicted"/>
<accession>A0ABU8ZSR7</accession>
<dbReference type="EMBL" id="JAOSIK010000018">
    <property type="protein sequence ID" value="MEK0312023.1"/>
    <property type="molecule type" value="Genomic_DNA"/>
</dbReference>
<sequence length="41" mass="4824">MISQYFVIFKNLNQKSNLLVSDIIMLDIFFCSTCIVCKYNL</sequence>
<gene>
    <name evidence="1" type="ORF">OC725_01975</name>
</gene>
<evidence type="ECO:0000313" key="2">
    <source>
        <dbReference type="Proteomes" id="UP001382955"/>
    </source>
</evidence>